<feature type="transmembrane region" description="Helical" evidence="1">
    <location>
        <begin position="71"/>
        <end position="102"/>
    </location>
</feature>
<evidence type="ECO:0000256" key="1">
    <source>
        <dbReference type="SAM" id="Phobius"/>
    </source>
</evidence>
<keyword evidence="1" id="KW-0812">Transmembrane</keyword>
<dbReference type="EMBL" id="CP118166">
    <property type="protein sequence ID" value="WDI30799.1"/>
    <property type="molecule type" value="Genomic_DNA"/>
</dbReference>
<dbReference type="Proteomes" id="UP001214043">
    <property type="component" value="Chromosome"/>
</dbReference>
<keyword evidence="1" id="KW-0472">Membrane</keyword>
<organism evidence="2 3">
    <name type="scientific">Hyphococcus flavus</name>
    <dbReference type="NCBI Taxonomy" id="1866326"/>
    <lineage>
        <taxon>Bacteria</taxon>
        <taxon>Pseudomonadati</taxon>
        <taxon>Pseudomonadota</taxon>
        <taxon>Alphaproteobacteria</taxon>
        <taxon>Parvularculales</taxon>
        <taxon>Parvularculaceae</taxon>
        <taxon>Hyphococcus</taxon>
    </lineage>
</organism>
<dbReference type="RefSeq" id="WP_274492621.1">
    <property type="nucleotide sequence ID" value="NZ_CP118166.1"/>
</dbReference>
<gene>
    <name evidence="2" type="ORF">PUV54_12630</name>
</gene>
<sequence>MSGAAQKLETGDRIGNVGFNRRVTIFLIFLVFGPPIGGLIAIHGFLLYMILQTGLSEVFPEFKFQTLLGLVLWPIWAFMLSLYGYIFGGIQAGVTGCILAIIADRNGRFSYQIAVMATLPSSLLAAIHFGLRGNGELFFAAILAGVSVAASLIVRFLFRKRFQPVRGV</sequence>
<proteinExistence type="predicted"/>
<dbReference type="AlphaFoldDB" id="A0AAE9ZAQ0"/>
<keyword evidence="3" id="KW-1185">Reference proteome</keyword>
<reference evidence="2" key="1">
    <citation type="submission" date="2023-02" db="EMBL/GenBank/DDBJ databases">
        <title>Genome sequence of Hyphococcus flavus.</title>
        <authorList>
            <person name="Rong J.-C."/>
            <person name="Zhao Q."/>
            <person name="Yi M."/>
            <person name="Wu J.-Y."/>
        </authorList>
    </citation>
    <scope>NUCLEOTIDE SEQUENCE</scope>
    <source>
        <strain evidence="2">MCCC 1K03223</strain>
    </source>
</reference>
<name>A0AAE9ZAQ0_9PROT</name>
<accession>A0AAE9ZAQ0</accession>
<feature type="transmembrane region" description="Helical" evidence="1">
    <location>
        <begin position="23"/>
        <end position="51"/>
    </location>
</feature>
<evidence type="ECO:0000313" key="3">
    <source>
        <dbReference type="Proteomes" id="UP001214043"/>
    </source>
</evidence>
<protein>
    <submittedName>
        <fullName evidence="2">Uncharacterized protein</fullName>
    </submittedName>
</protein>
<keyword evidence="1" id="KW-1133">Transmembrane helix</keyword>
<feature type="transmembrane region" description="Helical" evidence="1">
    <location>
        <begin position="109"/>
        <end position="131"/>
    </location>
</feature>
<dbReference type="KEGG" id="hfl:PUV54_12630"/>
<evidence type="ECO:0000313" key="2">
    <source>
        <dbReference type="EMBL" id="WDI30799.1"/>
    </source>
</evidence>
<feature type="transmembrane region" description="Helical" evidence="1">
    <location>
        <begin position="137"/>
        <end position="158"/>
    </location>
</feature>